<proteinExistence type="predicted"/>
<keyword evidence="2" id="KW-1185">Reference proteome</keyword>
<dbReference type="InterPro" id="IPR040256">
    <property type="entry name" value="At4g02000-like"/>
</dbReference>
<organism evidence="1 2">
    <name type="scientific">Cannabis sativa</name>
    <name type="common">Hemp</name>
    <name type="synonym">Marijuana</name>
    <dbReference type="NCBI Taxonomy" id="3483"/>
    <lineage>
        <taxon>Eukaryota</taxon>
        <taxon>Viridiplantae</taxon>
        <taxon>Streptophyta</taxon>
        <taxon>Embryophyta</taxon>
        <taxon>Tracheophyta</taxon>
        <taxon>Spermatophyta</taxon>
        <taxon>Magnoliopsida</taxon>
        <taxon>eudicotyledons</taxon>
        <taxon>Gunneridae</taxon>
        <taxon>Pentapetalae</taxon>
        <taxon>rosids</taxon>
        <taxon>fabids</taxon>
        <taxon>Rosales</taxon>
        <taxon>Cannabaceae</taxon>
        <taxon>Cannabis</taxon>
    </lineage>
</organism>
<dbReference type="EnsemblPlants" id="evm.model.10.109">
    <property type="protein sequence ID" value="cds.evm.model.10.109"/>
    <property type="gene ID" value="evm.TU.10.109"/>
</dbReference>
<dbReference type="Gramene" id="evm.model.10.109">
    <property type="protein sequence ID" value="cds.evm.model.10.109"/>
    <property type="gene ID" value="evm.TU.10.109"/>
</dbReference>
<evidence type="ECO:0000313" key="2">
    <source>
        <dbReference type="Proteomes" id="UP000596661"/>
    </source>
</evidence>
<reference evidence="1" key="1">
    <citation type="submission" date="2021-03" db="UniProtKB">
        <authorList>
            <consortium name="EnsemblPlants"/>
        </authorList>
    </citation>
    <scope>IDENTIFICATION</scope>
</reference>
<dbReference type="EMBL" id="UZAU01000789">
    <property type="status" value="NOT_ANNOTATED_CDS"/>
    <property type="molecule type" value="Genomic_DNA"/>
</dbReference>
<accession>A0A803QIE2</accession>
<evidence type="ECO:0000313" key="1">
    <source>
        <dbReference type="EnsemblPlants" id="cds.evm.model.10.109"/>
    </source>
</evidence>
<protein>
    <recommendedName>
        <fullName evidence="3">DUF4283 domain-containing protein</fullName>
    </recommendedName>
</protein>
<evidence type="ECO:0008006" key="3">
    <source>
        <dbReference type="Google" id="ProtNLM"/>
    </source>
</evidence>
<dbReference type="SUPFAM" id="SSF56219">
    <property type="entry name" value="DNase I-like"/>
    <property type="match status" value="1"/>
</dbReference>
<dbReference type="Proteomes" id="UP000596661">
    <property type="component" value="Unassembled WGS sequence"/>
</dbReference>
<dbReference type="Gene3D" id="3.60.10.10">
    <property type="entry name" value="Endonuclease/exonuclease/phosphatase"/>
    <property type="match status" value="1"/>
</dbReference>
<dbReference type="AlphaFoldDB" id="A0A803QIE2"/>
<dbReference type="PANTHER" id="PTHR31286">
    <property type="entry name" value="GLYCINE-RICH CELL WALL STRUCTURAL PROTEIN 1.8-LIKE"/>
    <property type="match status" value="1"/>
</dbReference>
<dbReference type="InterPro" id="IPR036691">
    <property type="entry name" value="Endo/exonu/phosph_ase_sf"/>
</dbReference>
<dbReference type="PANTHER" id="PTHR31286:SF165">
    <property type="entry name" value="DUF4283 DOMAIN-CONTAINING PROTEIN"/>
    <property type="match status" value="1"/>
</dbReference>
<name>A0A803QIE2_CANSA</name>
<sequence length="471" mass="53789">MGIWGGGAVGVEGRTSFVIIVRRRWEAGNVAGSGRPGTSHAVGGRERRSHRKLFLMFIHANEQCNSALAQGMNTIPPVLHSASVVRNLGKDFDSPRDSSRVKIEPKDIEEEVQSMKDRDTVLNGGYIFFNQRPIIMKPWDPNTNFRKEYVKNILIWIQLEELDLKYWGQKSLFKIVGQLGNPIMVDEITKERDHLKYPRVLVEVKMNQELLGLLEFDDEHGMLTRVGVKYEWKPTSCSNCGMGHGAADCRKNSKPTQEWVIKDDKRKNIEKIQVDDEGFQRVTKSKTVNELEAPSQVVTQNTFSVLTQNNSAQDVISKDQNMENDKEAKQDVHNNKSNTREGGGWCFSSNIEWHRGGRIVIAWNPLRYNVDILKCTSQLMHLKVSTTDAHYNSFLTVVYAYNDRTGRQELWKDLNGIAKNESWLLMGDFNDILAKDERIGHKVKYQATTDFMDCIMQCHLEDVKATGSFFT</sequence>